<gene>
    <name evidence="2" type="ORF">PG993_008073</name>
</gene>
<keyword evidence="3" id="KW-1185">Reference proteome</keyword>
<reference evidence="2 3" key="1">
    <citation type="submission" date="2023-01" db="EMBL/GenBank/DDBJ databases">
        <title>Analysis of 21 Apiospora genomes using comparative genomics revels a genus with tremendous synthesis potential of carbohydrate active enzymes and secondary metabolites.</title>
        <authorList>
            <person name="Sorensen T."/>
        </authorList>
    </citation>
    <scope>NUCLEOTIDE SEQUENCE [LARGE SCALE GENOMIC DNA]</scope>
    <source>
        <strain evidence="2 3">CBS 33761</strain>
    </source>
</reference>
<organism evidence="2 3">
    <name type="scientific">Apiospora rasikravindrae</name>
    <dbReference type="NCBI Taxonomy" id="990691"/>
    <lineage>
        <taxon>Eukaryota</taxon>
        <taxon>Fungi</taxon>
        <taxon>Dikarya</taxon>
        <taxon>Ascomycota</taxon>
        <taxon>Pezizomycotina</taxon>
        <taxon>Sordariomycetes</taxon>
        <taxon>Xylariomycetidae</taxon>
        <taxon>Amphisphaeriales</taxon>
        <taxon>Apiosporaceae</taxon>
        <taxon>Apiospora</taxon>
    </lineage>
</organism>
<proteinExistence type="predicted"/>
<evidence type="ECO:0000313" key="2">
    <source>
        <dbReference type="EMBL" id="KAK8039662.1"/>
    </source>
</evidence>
<feature type="region of interest" description="Disordered" evidence="1">
    <location>
        <begin position="1"/>
        <end position="139"/>
    </location>
</feature>
<sequence length="257" mass="29111">MQGLSASAIGCSRKRSQTPTPESLPNDVDRRPRKKPKHLHPSRPPPRFWDNLSKTPLIRDELGEVNRRNAPASAYLEESTPAHLRRTKRFSWKGGPDLSDLRGFRNVSQSSLGRRKRDSQLPTKCSSNTASTKSTGPYDRALQQHSIDHSVFPHRYEYPDGGTPPPPDNLEEIRAVLAQSRPSLSLSRFTNEDFKKFEKEDAHPKKEWKIFNVVPIIEGDVADRKCVSGQIPFNNLDHLTDNSLVSGFLDRYYVACP</sequence>
<evidence type="ECO:0000313" key="3">
    <source>
        <dbReference type="Proteomes" id="UP001444661"/>
    </source>
</evidence>
<evidence type="ECO:0000256" key="1">
    <source>
        <dbReference type="SAM" id="MobiDB-lite"/>
    </source>
</evidence>
<feature type="compositionally biased region" description="Basic and acidic residues" evidence="1">
    <location>
        <begin position="57"/>
        <end position="67"/>
    </location>
</feature>
<name>A0ABR1SZA2_9PEZI</name>
<dbReference type="EMBL" id="JAQQWK010000006">
    <property type="protein sequence ID" value="KAK8039662.1"/>
    <property type="molecule type" value="Genomic_DNA"/>
</dbReference>
<feature type="compositionally biased region" description="Basic residues" evidence="1">
    <location>
        <begin position="31"/>
        <end position="41"/>
    </location>
</feature>
<accession>A0ABR1SZA2</accession>
<dbReference type="Proteomes" id="UP001444661">
    <property type="component" value="Unassembled WGS sequence"/>
</dbReference>
<feature type="compositionally biased region" description="Polar residues" evidence="1">
    <location>
        <begin position="120"/>
        <end position="135"/>
    </location>
</feature>
<comment type="caution">
    <text evidence="2">The sequence shown here is derived from an EMBL/GenBank/DDBJ whole genome shotgun (WGS) entry which is preliminary data.</text>
</comment>
<protein>
    <submittedName>
        <fullName evidence="2">Uncharacterized protein</fullName>
    </submittedName>
</protein>